<proteinExistence type="predicted"/>
<reference evidence="1 2" key="1">
    <citation type="submission" date="2017-07" db="EMBL/GenBank/DDBJ databases">
        <title>Complete genome sequence of Actinoalloteichus hoggarensis DSM 45943, type strain of Actinoalloteichus hoggarensis.</title>
        <authorList>
            <person name="Ruckert C."/>
            <person name="Nouioui I."/>
            <person name="Willmese J."/>
            <person name="van Wezel G."/>
            <person name="Klenk H.-P."/>
            <person name="Kalinowski J."/>
            <person name="Zotchev S.B."/>
        </authorList>
    </citation>
    <scope>NUCLEOTIDE SEQUENCE [LARGE SCALE GENOMIC DNA]</scope>
    <source>
        <strain evidence="1 2">DSM 45943</strain>
    </source>
</reference>
<evidence type="ECO:0008006" key="3">
    <source>
        <dbReference type="Google" id="ProtNLM"/>
    </source>
</evidence>
<accession>A0A221W1X3</accession>
<organism evidence="1 2">
    <name type="scientific">Actinoalloteichus hoggarensis</name>
    <dbReference type="NCBI Taxonomy" id="1470176"/>
    <lineage>
        <taxon>Bacteria</taxon>
        <taxon>Bacillati</taxon>
        <taxon>Actinomycetota</taxon>
        <taxon>Actinomycetes</taxon>
        <taxon>Pseudonocardiales</taxon>
        <taxon>Pseudonocardiaceae</taxon>
        <taxon>Actinoalloteichus</taxon>
    </lineage>
</organism>
<name>A0A221W1X3_9PSEU</name>
<dbReference type="AlphaFoldDB" id="A0A221W1X3"/>
<protein>
    <recommendedName>
        <fullName evidence="3">IrrE N-terminal-like domain-containing protein</fullName>
    </recommendedName>
</protein>
<evidence type="ECO:0000313" key="2">
    <source>
        <dbReference type="Proteomes" id="UP000204221"/>
    </source>
</evidence>
<dbReference type="Proteomes" id="UP000204221">
    <property type="component" value="Chromosome"/>
</dbReference>
<evidence type="ECO:0000313" key="1">
    <source>
        <dbReference type="EMBL" id="ASO19778.1"/>
    </source>
</evidence>
<gene>
    <name evidence="1" type="ORF">AHOG_10675</name>
</gene>
<dbReference type="KEGG" id="ahg:AHOG_10675"/>
<sequence length="214" mass="24299">MTGGRDKIGYDLDRVQTIPPVCLRLARGWAPPLIREAMTSMRYQELRRRCQDRVRRLDEEAGIPRPFELRVFLDRLAEHRGRPILLHPSEHVAGRACGLWLDLGDADVIAHARTTPLHVWHIVLHEVGHMISAHRGGQLLDRDFLRRLAPDVDPAVAVRMMGRTSYSELEEQEAEMIASLILERARHRSGETVDDPGSPQAAQIADRFRDVFGG</sequence>
<keyword evidence="2" id="KW-1185">Reference proteome</keyword>
<dbReference type="EMBL" id="CP022521">
    <property type="protein sequence ID" value="ASO19778.1"/>
    <property type="molecule type" value="Genomic_DNA"/>
</dbReference>